<dbReference type="InterPro" id="IPR050775">
    <property type="entry name" value="FAD-binding_Monooxygenases"/>
</dbReference>
<comment type="caution">
    <text evidence="7">The sequence shown here is derived from an EMBL/GenBank/DDBJ whole genome shotgun (WGS) entry which is preliminary data.</text>
</comment>
<dbReference type="Gene3D" id="3.50.50.60">
    <property type="entry name" value="FAD/NAD(P)-binding domain"/>
    <property type="match status" value="2"/>
</dbReference>
<dbReference type="GO" id="GO:0050660">
    <property type="term" value="F:flavin adenine dinucleotide binding"/>
    <property type="evidence" value="ECO:0007669"/>
    <property type="project" value="InterPro"/>
</dbReference>
<comment type="cofactor">
    <cofactor evidence="1">
        <name>FAD</name>
        <dbReference type="ChEBI" id="CHEBI:57692"/>
    </cofactor>
</comment>
<comment type="similarity">
    <text evidence="2">Belongs to the FAD-binding monooxygenase family.</text>
</comment>
<dbReference type="GO" id="GO:0004499">
    <property type="term" value="F:N,N-dimethylaniline monooxygenase activity"/>
    <property type="evidence" value="ECO:0007669"/>
    <property type="project" value="InterPro"/>
</dbReference>
<dbReference type="SUPFAM" id="SSF51735">
    <property type="entry name" value="NAD(P)-binding Rossmann-fold domains"/>
    <property type="match status" value="1"/>
</dbReference>
<keyword evidence="5" id="KW-0521">NADP</keyword>
<dbReference type="InterPro" id="IPR020904">
    <property type="entry name" value="Sc_DH/Rdtase_CS"/>
</dbReference>
<evidence type="ECO:0000256" key="5">
    <source>
        <dbReference type="ARBA" id="ARBA00022857"/>
    </source>
</evidence>
<reference evidence="7 8" key="1">
    <citation type="submission" date="2017-06" db="EMBL/GenBank/DDBJ databases">
        <title>Comparative genomic analysis of Ambrosia Fusariam Clade fungi.</title>
        <authorList>
            <person name="Stajich J.E."/>
            <person name="Carrillo J."/>
            <person name="Kijimoto T."/>
            <person name="Eskalen A."/>
            <person name="O'Donnell K."/>
            <person name="Kasson M."/>
        </authorList>
    </citation>
    <scope>NUCLEOTIDE SEQUENCE [LARGE SCALE GENOMIC DNA]</scope>
    <source>
        <strain evidence="7 8">NRRL62579</strain>
    </source>
</reference>
<evidence type="ECO:0000313" key="7">
    <source>
        <dbReference type="EMBL" id="RSM06738.1"/>
    </source>
</evidence>
<accession>A0A428TXL3</accession>
<dbReference type="FunFam" id="3.40.50.720:FF:000084">
    <property type="entry name" value="Short-chain dehydrogenase reductase"/>
    <property type="match status" value="1"/>
</dbReference>
<dbReference type="GO" id="GO:0050661">
    <property type="term" value="F:NADP binding"/>
    <property type="evidence" value="ECO:0007669"/>
    <property type="project" value="InterPro"/>
</dbReference>
<dbReference type="InterPro" id="IPR020946">
    <property type="entry name" value="Flavin_mOase-like"/>
</dbReference>
<dbReference type="EMBL" id="NKCK01000044">
    <property type="protein sequence ID" value="RSM06738.1"/>
    <property type="molecule type" value="Genomic_DNA"/>
</dbReference>
<dbReference type="InterPro" id="IPR036291">
    <property type="entry name" value="NAD(P)-bd_dom_sf"/>
</dbReference>
<protein>
    <submittedName>
        <fullName evidence="7">Uncharacterized protein</fullName>
    </submittedName>
</protein>
<evidence type="ECO:0000313" key="8">
    <source>
        <dbReference type="Proteomes" id="UP000287144"/>
    </source>
</evidence>
<dbReference type="Gene3D" id="3.40.50.720">
    <property type="entry name" value="NAD(P)-binding Rossmann-like Domain"/>
    <property type="match status" value="1"/>
</dbReference>
<evidence type="ECO:0000256" key="4">
    <source>
        <dbReference type="ARBA" id="ARBA00022827"/>
    </source>
</evidence>
<dbReference type="Proteomes" id="UP000287144">
    <property type="component" value="Unassembled WGS sequence"/>
</dbReference>
<organism evidence="7 8">
    <name type="scientific">Fusarium oligoseptatum</name>
    <dbReference type="NCBI Taxonomy" id="2604345"/>
    <lineage>
        <taxon>Eukaryota</taxon>
        <taxon>Fungi</taxon>
        <taxon>Dikarya</taxon>
        <taxon>Ascomycota</taxon>
        <taxon>Pezizomycotina</taxon>
        <taxon>Sordariomycetes</taxon>
        <taxon>Hypocreomycetidae</taxon>
        <taxon>Hypocreales</taxon>
        <taxon>Nectriaceae</taxon>
        <taxon>Fusarium</taxon>
        <taxon>Fusarium solani species complex</taxon>
    </lineage>
</organism>
<keyword evidence="4" id="KW-0274">FAD</keyword>
<keyword evidence="8" id="KW-1185">Reference proteome</keyword>
<dbReference type="PANTHER" id="PTHR43098:SF2">
    <property type="entry name" value="FAD-BINDING MONOOXYGENASE AUSB-RELATED"/>
    <property type="match status" value="1"/>
</dbReference>
<evidence type="ECO:0000256" key="2">
    <source>
        <dbReference type="ARBA" id="ARBA00010139"/>
    </source>
</evidence>
<dbReference type="Pfam" id="PF13561">
    <property type="entry name" value="adh_short_C2"/>
    <property type="match status" value="1"/>
</dbReference>
<name>A0A428TXL3_9HYPO</name>
<evidence type="ECO:0000256" key="1">
    <source>
        <dbReference type="ARBA" id="ARBA00001974"/>
    </source>
</evidence>
<dbReference type="STRING" id="1325735.A0A428TXL3"/>
<keyword evidence="3" id="KW-0285">Flavoprotein</keyword>
<proteinExistence type="inferred from homology"/>
<evidence type="ECO:0000256" key="6">
    <source>
        <dbReference type="ARBA" id="ARBA00023002"/>
    </source>
</evidence>
<dbReference type="InterPro" id="IPR036188">
    <property type="entry name" value="FAD/NAD-bd_sf"/>
</dbReference>
<dbReference type="Pfam" id="PF13450">
    <property type="entry name" value="NAD_binding_8"/>
    <property type="match status" value="1"/>
</dbReference>
<dbReference type="PROSITE" id="PS00061">
    <property type="entry name" value="ADH_SHORT"/>
    <property type="match status" value="1"/>
</dbReference>
<dbReference type="PANTHER" id="PTHR43098">
    <property type="entry name" value="L-ORNITHINE N(5)-MONOOXYGENASE-RELATED"/>
    <property type="match status" value="1"/>
</dbReference>
<dbReference type="PRINTS" id="PR00080">
    <property type="entry name" value="SDRFAMILY"/>
</dbReference>
<dbReference type="CDD" id="cd05233">
    <property type="entry name" value="SDR_c"/>
    <property type="match status" value="1"/>
</dbReference>
<evidence type="ECO:0000256" key="3">
    <source>
        <dbReference type="ARBA" id="ARBA00022630"/>
    </source>
</evidence>
<dbReference type="InterPro" id="IPR002347">
    <property type="entry name" value="SDR_fam"/>
</dbReference>
<dbReference type="PRINTS" id="PR00081">
    <property type="entry name" value="GDHRDH"/>
</dbReference>
<keyword evidence="6" id="KW-0560">Oxidoreductase</keyword>
<sequence>MSLTETQVIQPLLPSVPETSNKVNDIEAKYAEERDKRLRPDGLSQFVDLYALDKFRHFKSDPWVEFDSHPNRPSQPQDGSSCEILILGGGWSGMVYAVRLLQAGFKLEDIRIVDNAGGFGGTWYWNRYPGLTCDVESYIYMPLLEETGYVPTMKYTSGKELREHAERIAAKWDLNRSAWFRHRVTNLEWNNDTKDWGTCLVPQLDQGREGTPITVRSRFVVLATGLVVIPHIPHLPGLEKFKGDSFHTARWDYHATGGTPDKPDLVKLKDKRVGIIGTGATAVQVVPSLVPWAKEILVFQRTPSAIDRRDNKPTDPEWARTVCSQPGWQKKRSENFHRFLTNDPVKPTIDMVSDGWSRMPSYSALTGGPGVNCQTPEQVKRHLEQLHAIDLPRQEGIRKRVDELVEDPKLAEKLKAWYPGWCKRPCFHDHYLQCFNKPNVKLIDTNGQGVSEATEDGLKAGNEEYKIDTLVLSTGYRSIFLNSPAGRVNIDIKGRNGASFEKKWKEGVATLHGVMSNGFPNLFWPGFLQATASPNWTSSLELYATHMASVMSHAMSKFPVKSGGGDVSDKYRLRFTIEPTVEAEEEWADLVATQAGAFAGLGGCTPNVYNGEGELAHEAESLEEQKRRARMTLWAKGPKDYAEVLADWRVSKDYKGLEISPFINPENMSLTGKVFAITGAGQGIGLATAKALASRGATVSLADSNETTLADVEREFKKNSWLVLVTTLDVRHRKEVDEWINATVEKFGRLDGAANIAGVVGKQLGRAPVADIDDDDWNFVMAVNVTGTMNSMRAALRHLEDGGSIVNISSIHGTRGEAACTAYSTSKHAVIGLTRCAARDYGSRGIRVNTVAPGSTLTPLLDAVVQGNPPPPTSVLGRFGRPEEIANLIVWLLGPESTFVTGEIYRVDGGEFC</sequence>
<dbReference type="Pfam" id="PF00743">
    <property type="entry name" value="FMO-like"/>
    <property type="match status" value="1"/>
</dbReference>
<dbReference type="AlphaFoldDB" id="A0A428TXL3"/>
<dbReference type="SUPFAM" id="SSF51905">
    <property type="entry name" value="FAD/NAD(P)-binding domain"/>
    <property type="match status" value="1"/>
</dbReference>
<gene>
    <name evidence="7" type="ORF">CEP52_005575</name>
</gene>